<reference evidence="1" key="1">
    <citation type="submission" date="2021-03" db="EMBL/GenBank/DDBJ databases">
        <title>Draft genome sequence of rust myrtle Austropuccinia psidii MF-1, a brazilian biotype.</title>
        <authorList>
            <person name="Quecine M.C."/>
            <person name="Pachon D.M.R."/>
            <person name="Bonatelli M.L."/>
            <person name="Correr F.H."/>
            <person name="Franceschini L.M."/>
            <person name="Leite T.F."/>
            <person name="Margarido G.R.A."/>
            <person name="Almeida C.A."/>
            <person name="Ferrarezi J.A."/>
            <person name="Labate C.A."/>
        </authorList>
    </citation>
    <scope>NUCLEOTIDE SEQUENCE</scope>
    <source>
        <strain evidence="1">MF-1</strain>
    </source>
</reference>
<comment type="caution">
    <text evidence="1">The sequence shown here is derived from an EMBL/GenBank/DDBJ whole genome shotgun (WGS) entry which is preliminary data.</text>
</comment>
<gene>
    <name evidence="1" type="ORF">O181_008877</name>
</gene>
<dbReference type="Proteomes" id="UP000765509">
    <property type="component" value="Unassembled WGS sequence"/>
</dbReference>
<accession>A0A9Q3BPN8</accession>
<sequence>MTNKVIRSFESLLTNTPLGELLSDHMGLVETIQDIALIGTSKEQLITNTHHHHLPTLLNQQLAIRNIQAFSGWSTENQHLPWPHLSLII</sequence>
<dbReference type="EMBL" id="AVOT02002095">
    <property type="protein sequence ID" value="MBW0469162.1"/>
    <property type="molecule type" value="Genomic_DNA"/>
</dbReference>
<protein>
    <submittedName>
        <fullName evidence="1">Uncharacterized protein</fullName>
    </submittedName>
</protein>
<name>A0A9Q3BPN8_9BASI</name>
<organism evidence="1 2">
    <name type="scientific">Austropuccinia psidii MF-1</name>
    <dbReference type="NCBI Taxonomy" id="1389203"/>
    <lineage>
        <taxon>Eukaryota</taxon>
        <taxon>Fungi</taxon>
        <taxon>Dikarya</taxon>
        <taxon>Basidiomycota</taxon>
        <taxon>Pucciniomycotina</taxon>
        <taxon>Pucciniomycetes</taxon>
        <taxon>Pucciniales</taxon>
        <taxon>Sphaerophragmiaceae</taxon>
        <taxon>Austropuccinia</taxon>
    </lineage>
</organism>
<keyword evidence="2" id="KW-1185">Reference proteome</keyword>
<evidence type="ECO:0000313" key="2">
    <source>
        <dbReference type="Proteomes" id="UP000765509"/>
    </source>
</evidence>
<evidence type="ECO:0000313" key="1">
    <source>
        <dbReference type="EMBL" id="MBW0469162.1"/>
    </source>
</evidence>
<proteinExistence type="predicted"/>
<dbReference type="AlphaFoldDB" id="A0A9Q3BPN8"/>
<dbReference type="OrthoDB" id="2801544at2759"/>